<keyword evidence="6" id="KW-0297">G-protein coupled receptor</keyword>
<evidence type="ECO:0000256" key="3">
    <source>
        <dbReference type="ARBA" id="ARBA00022475"/>
    </source>
</evidence>
<sequence>MVLILIFAVVSNFIVIFIVIRNKKMRSVTNVFIGNLAFSDIFLGAVVLPMRLHDLSHAENFHEGEFMCRVINGFPILCITSSIFTLVAVSFERKQSIVHSLGPQLTLGTCRKLVIAMWVGAFLVATPSFVEYDVITIPLSHNETMESCRSTFSSTLSIFNGLCVLLLSYVIPLIIMWYNYFLIIKFVMRKTSTVQKSTAIKSSQNKSQTNKEANQEMSARNLSNGNLTTISTTESKASTSKLEANQRTEQHQKLNKSVLSEKRMKIIQMLIVVAVLFAISWLPFFISLVVAKINGSDDSEDAKGAFNLIMLFLATFSTGYNVIVYVIFNPNFRKAILYIICFRKFRKNKVWVDSEYRSWRTHYLSNSPGPTTGTFSDEMASKRSEDEYGEKVNRAIVDTGVKMGRTWPIAFGVGTGFGMGYSNAENDFQNKNAALLKRLQVDIQLHN</sequence>
<name>K1PWJ3_MAGGI</name>
<dbReference type="PANTHER" id="PTHR24238:SF75">
    <property type="entry name" value="CHOLECYSTOKININ-LIKE RECEPTOR AT 17D1-RELATED"/>
    <property type="match status" value="1"/>
</dbReference>
<dbReference type="SMART" id="SM01381">
    <property type="entry name" value="7TM_GPCR_Srsx"/>
    <property type="match status" value="1"/>
</dbReference>
<dbReference type="InParanoid" id="K1PWJ3"/>
<dbReference type="InterPro" id="IPR000276">
    <property type="entry name" value="GPCR_Rhodpsn"/>
</dbReference>
<comment type="subcellular location">
    <subcellularLocation>
        <location evidence="1">Cell membrane</location>
        <topology evidence="1">Multi-pass membrane protein</topology>
    </subcellularLocation>
</comment>
<dbReference type="InterPro" id="IPR017452">
    <property type="entry name" value="GPCR_Rhodpsn_7TM"/>
</dbReference>
<dbReference type="HOGENOM" id="CLU_612881_0_0_1"/>
<keyword evidence="9" id="KW-0807">Transducer</keyword>
<dbReference type="PANTHER" id="PTHR24238">
    <property type="entry name" value="G-PROTEIN COUPLED RECEPTOR"/>
    <property type="match status" value="1"/>
</dbReference>
<proteinExistence type="inferred from homology"/>
<evidence type="ECO:0000256" key="2">
    <source>
        <dbReference type="ARBA" id="ARBA00010663"/>
    </source>
</evidence>
<accession>K1PWJ3</accession>
<dbReference type="AlphaFoldDB" id="K1PWJ3"/>
<dbReference type="PRINTS" id="PR00237">
    <property type="entry name" value="GPCRRHODOPSN"/>
</dbReference>
<evidence type="ECO:0000256" key="8">
    <source>
        <dbReference type="ARBA" id="ARBA00023170"/>
    </source>
</evidence>
<dbReference type="GO" id="GO:0004983">
    <property type="term" value="F:neuropeptide Y receptor activity"/>
    <property type="evidence" value="ECO:0007669"/>
    <property type="project" value="InterPro"/>
</dbReference>
<dbReference type="PROSITE" id="PS50262">
    <property type="entry name" value="G_PROTEIN_RECEP_F1_2"/>
    <property type="match status" value="1"/>
</dbReference>
<evidence type="ECO:0000259" key="10">
    <source>
        <dbReference type="PROSITE" id="PS50262"/>
    </source>
</evidence>
<evidence type="ECO:0000256" key="5">
    <source>
        <dbReference type="ARBA" id="ARBA00022989"/>
    </source>
</evidence>
<keyword evidence="3" id="KW-1003">Cell membrane</keyword>
<evidence type="ECO:0000256" key="7">
    <source>
        <dbReference type="ARBA" id="ARBA00023136"/>
    </source>
</evidence>
<dbReference type="CDD" id="cd00637">
    <property type="entry name" value="7tm_classA_rhodopsin-like"/>
    <property type="match status" value="1"/>
</dbReference>
<keyword evidence="4" id="KW-0812">Transmembrane</keyword>
<dbReference type="SUPFAM" id="SSF81321">
    <property type="entry name" value="Family A G protein-coupled receptor-like"/>
    <property type="match status" value="1"/>
</dbReference>
<dbReference type="Gene3D" id="1.20.1070.10">
    <property type="entry name" value="Rhodopsin 7-helix transmembrane proteins"/>
    <property type="match status" value="1"/>
</dbReference>
<evidence type="ECO:0000256" key="4">
    <source>
        <dbReference type="ARBA" id="ARBA00022692"/>
    </source>
</evidence>
<keyword evidence="8 11" id="KW-0675">Receptor</keyword>
<dbReference type="Pfam" id="PF00001">
    <property type="entry name" value="7tm_1"/>
    <property type="match status" value="1"/>
</dbReference>
<evidence type="ECO:0000256" key="9">
    <source>
        <dbReference type="ARBA" id="ARBA00023224"/>
    </source>
</evidence>
<keyword evidence="5" id="KW-1133">Transmembrane helix</keyword>
<evidence type="ECO:0000256" key="1">
    <source>
        <dbReference type="ARBA" id="ARBA00004651"/>
    </source>
</evidence>
<keyword evidence="7" id="KW-0472">Membrane</keyword>
<reference evidence="11" key="1">
    <citation type="journal article" date="2012" name="Nature">
        <title>The oyster genome reveals stress adaptation and complexity of shell formation.</title>
        <authorList>
            <person name="Zhang G."/>
            <person name="Fang X."/>
            <person name="Guo X."/>
            <person name="Li L."/>
            <person name="Luo R."/>
            <person name="Xu F."/>
            <person name="Yang P."/>
            <person name="Zhang L."/>
            <person name="Wang X."/>
            <person name="Qi H."/>
            <person name="Xiong Z."/>
            <person name="Que H."/>
            <person name="Xie Y."/>
            <person name="Holland P.W."/>
            <person name="Paps J."/>
            <person name="Zhu Y."/>
            <person name="Wu F."/>
            <person name="Chen Y."/>
            <person name="Wang J."/>
            <person name="Peng C."/>
            <person name="Meng J."/>
            <person name="Yang L."/>
            <person name="Liu J."/>
            <person name="Wen B."/>
            <person name="Zhang N."/>
            <person name="Huang Z."/>
            <person name="Zhu Q."/>
            <person name="Feng Y."/>
            <person name="Mount A."/>
            <person name="Hedgecock D."/>
            <person name="Xu Z."/>
            <person name="Liu Y."/>
            <person name="Domazet-Loso T."/>
            <person name="Du Y."/>
            <person name="Sun X."/>
            <person name="Zhang S."/>
            <person name="Liu B."/>
            <person name="Cheng P."/>
            <person name="Jiang X."/>
            <person name="Li J."/>
            <person name="Fan D."/>
            <person name="Wang W."/>
            <person name="Fu W."/>
            <person name="Wang T."/>
            <person name="Wang B."/>
            <person name="Zhang J."/>
            <person name="Peng Z."/>
            <person name="Li Y."/>
            <person name="Li N."/>
            <person name="Wang J."/>
            <person name="Chen M."/>
            <person name="He Y."/>
            <person name="Tan F."/>
            <person name="Song X."/>
            <person name="Zheng Q."/>
            <person name="Huang R."/>
            <person name="Yang H."/>
            <person name="Du X."/>
            <person name="Chen L."/>
            <person name="Yang M."/>
            <person name="Gaffney P.M."/>
            <person name="Wang S."/>
            <person name="Luo L."/>
            <person name="She Z."/>
            <person name="Ming Y."/>
            <person name="Huang W."/>
            <person name="Zhang S."/>
            <person name="Huang B."/>
            <person name="Zhang Y."/>
            <person name="Qu T."/>
            <person name="Ni P."/>
            <person name="Miao G."/>
            <person name="Wang J."/>
            <person name="Wang Q."/>
            <person name="Steinberg C.E."/>
            <person name="Wang H."/>
            <person name="Li N."/>
            <person name="Qian L."/>
            <person name="Zhang G."/>
            <person name="Li Y."/>
            <person name="Yang H."/>
            <person name="Liu X."/>
            <person name="Wang J."/>
            <person name="Yin Y."/>
            <person name="Wang J."/>
        </authorList>
    </citation>
    <scope>NUCLEOTIDE SEQUENCE [LARGE SCALE GENOMIC DNA]</scope>
    <source>
        <strain evidence="11">05x7-T-G4-1.051#20</strain>
    </source>
</reference>
<protein>
    <submittedName>
        <fullName evidence="11">Cholecystokinin receptor</fullName>
    </submittedName>
</protein>
<dbReference type="InterPro" id="IPR000611">
    <property type="entry name" value="NPY_rcpt"/>
</dbReference>
<dbReference type="EMBL" id="JH819024">
    <property type="protein sequence ID" value="EKC23394.1"/>
    <property type="molecule type" value="Genomic_DNA"/>
</dbReference>
<feature type="domain" description="G-protein coupled receptors family 1 profile" evidence="10">
    <location>
        <begin position="11"/>
        <end position="325"/>
    </location>
</feature>
<organism evidence="11">
    <name type="scientific">Magallana gigas</name>
    <name type="common">Pacific oyster</name>
    <name type="synonym">Crassostrea gigas</name>
    <dbReference type="NCBI Taxonomy" id="29159"/>
    <lineage>
        <taxon>Eukaryota</taxon>
        <taxon>Metazoa</taxon>
        <taxon>Spiralia</taxon>
        <taxon>Lophotrochozoa</taxon>
        <taxon>Mollusca</taxon>
        <taxon>Bivalvia</taxon>
        <taxon>Autobranchia</taxon>
        <taxon>Pteriomorphia</taxon>
        <taxon>Ostreida</taxon>
        <taxon>Ostreoidea</taxon>
        <taxon>Ostreidae</taxon>
        <taxon>Magallana</taxon>
    </lineage>
</organism>
<dbReference type="GO" id="GO:0005886">
    <property type="term" value="C:plasma membrane"/>
    <property type="evidence" value="ECO:0007669"/>
    <property type="project" value="UniProtKB-SubCell"/>
</dbReference>
<dbReference type="PRINTS" id="PR01012">
    <property type="entry name" value="NRPEPTIDEYR"/>
</dbReference>
<evidence type="ECO:0000256" key="6">
    <source>
        <dbReference type="ARBA" id="ARBA00023040"/>
    </source>
</evidence>
<comment type="similarity">
    <text evidence="2">Belongs to the G-protein coupled receptor 1 family.</text>
</comment>
<gene>
    <name evidence="11" type="ORF">CGI_10019611</name>
</gene>
<evidence type="ECO:0000313" key="11">
    <source>
        <dbReference type="EMBL" id="EKC23394.1"/>
    </source>
</evidence>